<dbReference type="AlphaFoldDB" id="A0A916NAA7"/>
<dbReference type="InterPro" id="IPR036852">
    <property type="entry name" value="Peptidase_S8/S53_dom_sf"/>
</dbReference>
<dbReference type="InterPro" id="IPR015500">
    <property type="entry name" value="Peptidase_S8_subtilisin-rel"/>
</dbReference>
<reference evidence="9" key="1">
    <citation type="submission" date="2021-04" db="EMBL/GenBank/DDBJ databases">
        <authorList>
            <person name="Rodrigo-Torres L."/>
            <person name="Arahal R. D."/>
            <person name="Lucena T."/>
        </authorList>
    </citation>
    <scope>NUCLEOTIDE SEQUENCE</scope>
    <source>
        <strain evidence="9">AS29M-1</strain>
    </source>
</reference>
<dbReference type="Gene3D" id="3.40.50.200">
    <property type="entry name" value="Peptidase S8/S53 domain"/>
    <property type="match status" value="2"/>
</dbReference>
<dbReference type="KEGG" id="ptan:CRYO30217_01305"/>
<dbReference type="PANTHER" id="PTHR43399:SF4">
    <property type="entry name" value="CELL WALL-ASSOCIATED PROTEASE"/>
    <property type="match status" value="1"/>
</dbReference>
<dbReference type="InterPro" id="IPR022398">
    <property type="entry name" value="Peptidase_S8_His-AS"/>
</dbReference>
<dbReference type="SUPFAM" id="SSF52743">
    <property type="entry name" value="Subtilisin-like"/>
    <property type="match status" value="1"/>
</dbReference>
<dbReference type="PROSITE" id="PS00137">
    <property type="entry name" value="SUBTILASE_HIS"/>
    <property type="match status" value="1"/>
</dbReference>
<feature type="chain" id="PRO_5037540198" description="Peptidase S8/S53 domain-containing protein" evidence="7">
    <location>
        <begin position="20"/>
        <end position="534"/>
    </location>
</feature>
<dbReference type="PROSITE" id="PS00138">
    <property type="entry name" value="SUBTILASE_SER"/>
    <property type="match status" value="1"/>
</dbReference>
<keyword evidence="3 5" id="KW-0378">Hydrolase</keyword>
<evidence type="ECO:0000256" key="7">
    <source>
        <dbReference type="SAM" id="SignalP"/>
    </source>
</evidence>
<dbReference type="InterPro" id="IPR023828">
    <property type="entry name" value="Peptidase_S8_Ser-AS"/>
</dbReference>
<dbReference type="PANTHER" id="PTHR43399">
    <property type="entry name" value="SUBTILISIN-RELATED"/>
    <property type="match status" value="1"/>
</dbReference>
<accession>A0A916NAA7</accession>
<evidence type="ECO:0000256" key="4">
    <source>
        <dbReference type="ARBA" id="ARBA00022825"/>
    </source>
</evidence>
<evidence type="ECO:0000256" key="3">
    <source>
        <dbReference type="ARBA" id="ARBA00022801"/>
    </source>
</evidence>
<feature type="active site" description="Charge relay system" evidence="5">
    <location>
        <position position="278"/>
    </location>
</feature>
<dbReference type="InterPro" id="IPR051048">
    <property type="entry name" value="Peptidase_S8/S53_subtilisin"/>
</dbReference>
<feature type="domain" description="Peptidase S8/S53" evidence="8">
    <location>
        <begin position="54"/>
        <end position="484"/>
    </location>
</feature>
<protein>
    <recommendedName>
        <fullName evidence="8">Peptidase S8/S53 domain-containing protein</fullName>
    </recommendedName>
</protein>
<dbReference type="GO" id="GO:0004252">
    <property type="term" value="F:serine-type endopeptidase activity"/>
    <property type="evidence" value="ECO:0007669"/>
    <property type="project" value="UniProtKB-UniRule"/>
</dbReference>
<dbReference type="Pfam" id="PF00082">
    <property type="entry name" value="Peptidase_S8"/>
    <property type="match status" value="1"/>
</dbReference>
<sequence length="534" mass="59597">MKKSIYLIGALLFSGVLFAQKGRPDNWYLLDPNEDKVYGAGIEQAYKTLGDRKGEKVIVAVIDSGVEVDHEDLKDVIWVNEDEVPNNGKDDDNNGYVDDVHGWSFLGGPEEDINYEALELARIYQDLKPKYSKLQEFEVPADKKDEYKYWLQIQVEYEEEMASNMQQYQVMELLIGYIDRVEEQTGQSFSKQSNKAYDPGDNEMDGRLQKRMKLILMAADPGSLREELEHGAEAYGGMVKYSMLDADSLRRAVVGDNPDDITEKFYGCNRYEGPDAMHGSHVSGIIAANRENDLGIIGEANNVEIMVLRAVPNGDERDKDVANAIYYAVDNGAKVINMSFGKYYSPNKAAVDAAVKYAQEHDVLLVHAAGNDSKNKDVEDSYPMRYLDDGTEVNNWIEVGASAYKKGKKIIASFSNYGKTKVDFFAPGVDIYSTVPDQKYEDASGTSMACPSVAGVAAIIRSYFPDLTAAEVRDVLMETVVPYKKKVLLPGGIVKETKKGPKRKKKKVKMEELCITGGFVNCNNAVVHLLEKEK</sequence>
<organism evidence="9 10">
    <name type="scientific">Parvicella tangerina</name>
    <dbReference type="NCBI Taxonomy" id="2829795"/>
    <lineage>
        <taxon>Bacteria</taxon>
        <taxon>Pseudomonadati</taxon>
        <taxon>Bacteroidota</taxon>
        <taxon>Flavobacteriia</taxon>
        <taxon>Flavobacteriales</taxon>
        <taxon>Parvicellaceae</taxon>
        <taxon>Parvicella</taxon>
    </lineage>
</organism>
<dbReference type="EMBL" id="OU015584">
    <property type="protein sequence ID" value="CAG5080424.1"/>
    <property type="molecule type" value="Genomic_DNA"/>
</dbReference>
<proteinExistence type="inferred from homology"/>
<dbReference type="PROSITE" id="PS51892">
    <property type="entry name" value="SUBTILASE"/>
    <property type="match status" value="1"/>
</dbReference>
<comment type="similarity">
    <text evidence="1 5 6">Belongs to the peptidase S8 family.</text>
</comment>
<evidence type="ECO:0000256" key="6">
    <source>
        <dbReference type="RuleBase" id="RU003355"/>
    </source>
</evidence>
<keyword evidence="4 5" id="KW-0720">Serine protease</keyword>
<keyword evidence="7" id="KW-0732">Signal</keyword>
<evidence type="ECO:0000256" key="2">
    <source>
        <dbReference type="ARBA" id="ARBA00022670"/>
    </source>
</evidence>
<keyword evidence="2 5" id="KW-0645">Protease</keyword>
<evidence type="ECO:0000256" key="5">
    <source>
        <dbReference type="PROSITE-ProRule" id="PRU01240"/>
    </source>
</evidence>
<feature type="signal peptide" evidence="7">
    <location>
        <begin position="1"/>
        <end position="19"/>
    </location>
</feature>
<dbReference type="Proteomes" id="UP000683507">
    <property type="component" value="Chromosome"/>
</dbReference>
<evidence type="ECO:0000313" key="10">
    <source>
        <dbReference type="Proteomes" id="UP000683507"/>
    </source>
</evidence>
<keyword evidence="10" id="KW-1185">Reference proteome</keyword>
<dbReference type="PROSITE" id="PS00136">
    <property type="entry name" value="SUBTILASE_ASP"/>
    <property type="match status" value="1"/>
</dbReference>
<dbReference type="PRINTS" id="PR00723">
    <property type="entry name" value="SUBTILISIN"/>
</dbReference>
<gene>
    <name evidence="9" type="ORF">CRYO30217_01305</name>
</gene>
<name>A0A916NAA7_9FLAO</name>
<evidence type="ECO:0000256" key="1">
    <source>
        <dbReference type="ARBA" id="ARBA00011073"/>
    </source>
</evidence>
<dbReference type="InterPro" id="IPR023827">
    <property type="entry name" value="Peptidase_S8_Asp-AS"/>
</dbReference>
<feature type="active site" description="Charge relay system" evidence="5">
    <location>
        <position position="63"/>
    </location>
</feature>
<evidence type="ECO:0000313" key="9">
    <source>
        <dbReference type="EMBL" id="CAG5080424.1"/>
    </source>
</evidence>
<dbReference type="GO" id="GO:0006508">
    <property type="term" value="P:proteolysis"/>
    <property type="evidence" value="ECO:0007669"/>
    <property type="project" value="UniProtKB-KW"/>
</dbReference>
<feature type="active site" description="Charge relay system" evidence="5">
    <location>
        <position position="447"/>
    </location>
</feature>
<dbReference type="RefSeq" id="WP_258541513.1">
    <property type="nucleotide sequence ID" value="NZ_OU015584.1"/>
</dbReference>
<dbReference type="InterPro" id="IPR000209">
    <property type="entry name" value="Peptidase_S8/S53_dom"/>
</dbReference>
<dbReference type="InterPro" id="IPR034080">
    <property type="entry name" value="Protease_P7-like_dom"/>
</dbReference>
<dbReference type="CDD" id="cd07483">
    <property type="entry name" value="Peptidases_S8_Subtilisin_Novo-like"/>
    <property type="match status" value="1"/>
</dbReference>
<evidence type="ECO:0000259" key="8">
    <source>
        <dbReference type="Pfam" id="PF00082"/>
    </source>
</evidence>